<protein>
    <recommendedName>
        <fullName evidence="6">Surface-anchored protein</fullName>
    </recommendedName>
</protein>
<dbReference type="InterPro" id="IPR022395">
    <property type="entry name" value="CHP03773_ABC_transptr-like"/>
</dbReference>
<evidence type="ECO:0000313" key="5">
    <source>
        <dbReference type="Proteomes" id="UP001501690"/>
    </source>
</evidence>
<evidence type="ECO:0000313" key="4">
    <source>
        <dbReference type="EMBL" id="GAA1695722.1"/>
    </source>
</evidence>
<accession>A0ABN2HYY9</accession>
<keyword evidence="2" id="KW-1133">Transmembrane helix</keyword>
<gene>
    <name evidence="4" type="ORF">GCM10009808_11190</name>
</gene>
<keyword evidence="3" id="KW-0732">Signal</keyword>
<feature type="region of interest" description="Disordered" evidence="1">
    <location>
        <begin position="1449"/>
        <end position="1471"/>
    </location>
</feature>
<organism evidence="4 5">
    <name type="scientific">Microbacterium sediminicola</name>
    <dbReference type="NCBI Taxonomy" id="415210"/>
    <lineage>
        <taxon>Bacteria</taxon>
        <taxon>Bacillati</taxon>
        <taxon>Actinomycetota</taxon>
        <taxon>Actinomycetes</taxon>
        <taxon>Micrococcales</taxon>
        <taxon>Microbacteriaceae</taxon>
        <taxon>Microbacterium</taxon>
    </lineage>
</organism>
<evidence type="ECO:0000256" key="3">
    <source>
        <dbReference type="SAM" id="SignalP"/>
    </source>
</evidence>
<dbReference type="InterPro" id="IPR022435">
    <property type="entry name" value="Surface-anchored_actinobac"/>
</dbReference>
<dbReference type="EMBL" id="BAAAPL010000001">
    <property type="protein sequence ID" value="GAA1695722.1"/>
    <property type="molecule type" value="Genomic_DNA"/>
</dbReference>
<dbReference type="RefSeq" id="WP_344070264.1">
    <property type="nucleotide sequence ID" value="NZ_BAAAPL010000001.1"/>
</dbReference>
<feature type="transmembrane region" description="Helical" evidence="2">
    <location>
        <begin position="1736"/>
        <end position="1759"/>
    </location>
</feature>
<dbReference type="NCBIfam" id="TIGR03769">
    <property type="entry name" value="P_ac_wall_RPT"/>
    <property type="match status" value="3"/>
</dbReference>
<evidence type="ECO:0000256" key="1">
    <source>
        <dbReference type="SAM" id="MobiDB-lite"/>
    </source>
</evidence>
<dbReference type="NCBIfam" id="NF038134">
    <property type="entry name" value="choice_anch_M"/>
    <property type="match status" value="3"/>
</dbReference>
<dbReference type="Proteomes" id="UP001501690">
    <property type="component" value="Unassembled WGS sequence"/>
</dbReference>
<sequence length="1765" mass="184860">MRFSLHRLSLAAVTTAALLAGVLTAPLSATATDPAATSLPSVTAIDADLVTVGLTEDGELDLRTRAEDGELYVPEEITLSAPSAEPFTATISAEEAVLPEGYSFDGPVSLSLVDLTAPENATVTIARADDNATLFAEPLTLDAGTSLPTVWHFSNAGSYSLVFAASAVVTDSETSVIDLTTREVTYTFDVTDSETTDSGAESTDADEAVAAQTAAVAPTEVVTEGDLRITQRIVDGQVELGLRQVGDEGAFGATWQEADSLVISVPNQDATWPAESMSTSQKRFWAAIAPEGTVLWRTAGHASLKDQYRSNAVTVSVDSGTMTLEDIEWLPQVSLSAVTGADGAAAPGDMVTYRTGSSDNIARVYWDGRIDPLISAPIDVPIASTTSDLPTYEGSTTTGFSFTASGVYCIALTTYVTSLATSELLSDTATYTFVVGNEIDPTTVSPCAQPETEVDEGIANHIREDGVAVLTDGTVRLASVMDGGVYELALQDATGESDTTRDAAEVILAIPTQDTIWPGARYEANSSGYNGWARLADAGTLLWRTPGEDDLPHAWRTNDLLIEGDATGLGMDTAGEQVVLTLQSVETTSSGYMTAYQTDDDSPEDTFGFPMWDSRGDGVINEVELSTVTEPLGWAFSEEGVYCVTVAGVYTDPAVGDASAASTYTVVVGDSVDVDTVEPCAQREYSEPVADEVDLDPTVHYMTSGHTDLSVETIDGGFEWRVGKTTQYLVDDVVWVGTTAYNEYVVPEVSTGLDYTFVADEGETYYAFPEASGLSAQTLWPGFSAEGNLDVDGSWTWTLKGMSGPENGEFLLYQTIAATEGRTARVAMDTRTGLLSWERDGAHSHINWAFTEPGVYCLNFEIAGYLDGEYSSDTQQLTVAVGPDLDLSTIQPCGRSGEEAPLFTAAEVTETEDDTIVQQDGQVLITPYLTDDSLEVTARVQDTPGDTIVGRDIEEIIFSSTALRSDGWVVGNTNNGDGQPDISWDTTHIAREDLDGDLTVSLGEVEGAGDMAISRTVWNADPLALGTGADDPTSAWWPTGWLSRHIEHTFSASGVYCVPLTWSGALADGTALEVTKTLTVVVGSTDPTDETYIDRSTVVPCADGGEGSEETPGDGGETPDEHAWDVENGSLTTSGATILNDGHVDIASVLESGVLDTKVKDTTESSDAVYRDAEDTVLQLLPDSETTIPASSTYSFLGTSGDPVWMVAETQQSGLLWPGWSTEEIALSATQTGVEWTLTDVSGPGEFALFSSSPTQLGAVDVRFNTRDGVTDADTFTIPQNTHAHGSWAFSAEGAYCLAFTRTTTLASGTDASDEFVLAVAVGDVDVVAIDPTECFTEPVGEPTDTDTTPIPESALTDESAGEVQVLEGTDGFTAGQLVTVQVGAEHAGNWVSVWLRSSPTWLGWSQVGSSGAVQVRLPADAATGAHSLIVEDRDGNLIGWDSLSVVTASDSSSDSSGSNSSDGDTTTDDTPAVTAVAASQCVAGATILSSGHIDYSTRIVGGKIESLIGDDTSGTKVYREPSGTVLWLKPSSAVTLPSGYGAIGAAGTTVWQVPQTQQSGLIWLGWSTESLNAGNTSSSVRWTLNSVSGPGTVKVYLTGAFGGVQQVVFNNGGTYNIPLGVHAHANWAFSAEGIYRLTMTQTATLANGTTSSDTEVLTIAVGDVDPASAVSSSTGCGTISNAVLQADDTDAAAEAAEQAQAEAEDAAADTLPGEASDAAGDSDDPLTALSGGNPVPMLVLTLGILLLLAAAGGGVLWWRSRRTP</sequence>
<feature type="signal peptide" evidence="3">
    <location>
        <begin position="1"/>
        <end position="31"/>
    </location>
</feature>
<name>A0ABN2HYY9_9MICO</name>
<keyword evidence="2" id="KW-0812">Transmembrane</keyword>
<keyword evidence="2" id="KW-0472">Membrane</keyword>
<feature type="chain" id="PRO_5046964988" description="Surface-anchored protein" evidence="3">
    <location>
        <begin position="32"/>
        <end position="1765"/>
    </location>
</feature>
<feature type="compositionally biased region" description="Low complexity" evidence="1">
    <location>
        <begin position="1693"/>
        <end position="1702"/>
    </location>
</feature>
<evidence type="ECO:0008006" key="6">
    <source>
        <dbReference type="Google" id="ProtNLM"/>
    </source>
</evidence>
<feature type="region of interest" description="Disordered" evidence="1">
    <location>
        <begin position="1101"/>
        <end position="1127"/>
    </location>
</feature>
<reference evidence="4 5" key="1">
    <citation type="journal article" date="2019" name="Int. J. Syst. Evol. Microbiol.">
        <title>The Global Catalogue of Microorganisms (GCM) 10K type strain sequencing project: providing services to taxonomists for standard genome sequencing and annotation.</title>
        <authorList>
            <consortium name="The Broad Institute Genomics Platform"/>
            <consortium name="The Broad Institute Genome Sequencing Center for Infectious Disease"/>
            <person name="Wu L."/>
            <person name="Ma J."/>
        </authorList>
    </citation>
    <scope>NUCLEOTIDE SEQUENCE [LARGE SCALE GENOMIC DNA]</scope>
    <source>
        <strain evidence="4 5">JCM 15577</strain>
    </source>
</reference>
<comment type="caution">
    <text evidence="4">The sequence shown here is derived from an EMBL/GenBank/DDBJ whole genome shotgun (WGS) entry which is preliminary data.</text>
</comment>
<feature type="region of interest" description="Disordered" evidence="1">
    <location>
        <begin position="1691"/>
        <end position="1729"/>
    </location>
</feature>
<evidence type="ECO:0000256" key="2">
    <source>
        <dbReference type="SAM" id="Phobius"/>
    </source>
</evidence>
<proteinExistence type="predicted"/>
<dbReference type="NCBIfam" id="TIGR03773">
    <property type="entry name" value="anch_rpt_wall"/>
    <property type="match status" value="1"/>
</dbReference>
<keyword evidence="5" id="KW-1185">Reference proteome</keyword>